<reference evidence="2" key="1">
    <citation type="journal article" date="2019" name="Int. J. Syst. Evol. Microbiol.">
        <title>The Global Catalogue of Microorganisms (GCM) 10K type strain sequencing project: providing services to taxonomists for standard genome sequencing and annotation.</title>
        <authorList>
            <consortium name="The Broad Institute Genomics Platform"/>
            <consortium name="The Broad Institute Genome Sequencing Center for Infectious Disease"/>
            <person name="Wu L."/>
            <person name="Ma J."/>
        </authorList>
    </citation>
    <scope>NUCLEOTIDE SEQUENCE [LARGE SCALE GENOMIC DNA]</scope>
    <source>
        <strain evidence="2">CGMCC 1.18578</strain>
    </source>
</reference>
<evidence type="ECO:0000313" key="1">
    <source>
        <dbReference type="EMBL" id="MFC5530676.1"/>
    </source>
</evidence>
<dbReference type="Proteomes" id="UP001596108">
    <property type="component" value="Unassembled WGS sequence"/>
</dbReference>
<gene>
    <name evidence="1" type="ORF">ACFPQ4_14660</name>
</gene>
<evidence type="ECO:0000313" key="2">
    <source>
        <dbReference type="Proteomes" id="UP001596108"/>
    </source>
</evidence>
<dbReference type="InterPro" id="IPR025916">
    <property type="entry name" value="YdjO"/>
</dbReference>
<organism evidence="1 2">
    <name type="scientific">Cohnella yongneupensis</name>
    <dbReference type="NCBI Taxonomy" id="425006"/>
    <lineage>
        <taxon>Bacteria</taxon>
        <taxon>Bacillati</taxon>
        <taxon>Bacillota</taxon>
        <taxon>Bacilli</taxon>
        <taxon>Bacillales</taxon>
        <taxon>Paenibacillaceae</taxon>
        <taxon>Cohnella</taxon>
    </lineage>
</organism>
<proteinExistence type="predicted"/>
<sequence>MYYSRKRPLEDLPQELTAVWSCSDENCNGWMRANFVLANSPVCSQCHSEMVKGEKMLAAVLNTSPLQDKV</sequence>
<accession>A0ABW0R0R3</accession>
<dbReference type="EMBL" id="JBHSNC010000045">
    <property type="protein sequence ID" value="MFC5530676.1"/>
    <property type="molecule type" value="Genomic_DNA"/>
</dbReference>
<protein>
    <submittedName>
        <fullName evidence="1">Cold-shock protein</fullName>
    </submittedName>
</protein>
<dbReference type="RefSeq" id="WP_378112621.1">
    <property type="nucleotide sequence ID" value="NZ_JBHSNC010000045.1"/>
</dbReference>
<name>A0ABW0R0R3_9BACL</name>
<keyword evidence="2" id="KW-1185">Reference proteome</keyword>
<comment type="caution">
    <text evidence="1">The sequence shown here is derived from an EMBL/GenBank/DDBJ whole genome shotgun (WGS) entry which is preliminary data.</text>
</comment>
<dbReference type="Pfam" id="PF14169">
    <property type="entry name" value="YdjO"/>
    <property type="match status" value="1"/>
</dbReference>